<dbReference type="EMBL" id="KV921992">
    <property type="protein sequence ID" value="ORE03756.1"/>
    <property type="molecule type" value="Genomic_DNA"/>
</dbReference>
<feature type="compositionally biased region" description="Basic and acidic residues" evidence="3">
    <location>
        <begin position="1"/>
        <end position="14"/>
    </location>
</feature>
<evidence type="ECO:0000256" key="3">
    <source>
        <dbReference type="SAM" id="MobiDB-lite"/>
    </source>
</evidence>
<comment type="similarity">
    <text evidence="1">Belongs to the TCP11 family.</text>
</comment>
<dbReference type="Proteomes" id="UP000242414">
    <property type="component" value="Unassembled WGS sequence"/>
</dbReference>
<sequence length="865" mass="99733">MESKDKKKKAELAVKKPSRTPHPIGKKLNRNFNTSDIKEKVKSSDMLREERRNKMNENFSRVKERAQELQKIREHQNNLLLKSLELAELNRKQRIEQRRAASKKVVERAKTVVLQNKRRSKEEQERRRAELENRIEKTEARRLAHLNRYKKHKSKDTAAITSSVNSNHTASTMSATTAVVPSTSQESSEPIKKKKPSSWSVIRKLFRELELPSPSSPETWLQFNALSQLLHQPKVIVVTTKVLNTALKLVDNDSHHRARVLLTSYMMLMCPEEILQNLDSEEEKKLHDSAKHMLHLFETWLNAHGRPGATAARLAFVEAWNDYNILFESWKSRDRDQLIENMIAYYVQLSTLRQTMIAHQNGDRSVGDQLQQQLDQIKHKLQKIGGTAALEGLQRALEHVTASTSSGRRKQQENVKPRTPDLEEQSSTSQVNKDQLNDILSGYAPSHLTNLQLAHELILEPDFGLEHYLPNDENELEQRIKEIAERAFFDKIREEIEQGNITTCVPPLVQDIQKRLLSLVRPGTTLYQRIEQGLDLDFIQQQLDQNIFDIQKTIQYVLDTMASMCAPVRDKEIEAARHLDADPVEQIKRIFHLLDNMSLDLANFRLRALRRPLMPIAIDYEREKFAEMLSSGMIPLVKTKGWLNESCERLRQVAAQRNPEKVQQAHSARPTHDAIFEEAFVSLLSQPQILTRDKLPETLFLDVRRMQEFQNEFQANTMVAALLMLARNFGSASSQALSELGVKLFTMLKDKSTTVEHLAAEIERTVGDLRPERRQMIRNMVDKTLSHNDTVYSLLSRRVALVIKSTIQNKQFVSDAVITSNGLEHIRSNLQALTQRILKLVQHHRQVYASWYDTIIHDALADHVE</sequence>
<organism evidence="4">
    <name type="scientific">Rhizopus microsporus var. microsporus</name>
    <dbReference type="NCBI Taxonomy" id="86635"/>
    <lineage>
        <taxon>Eukaryota</taxon>
        <taxon>Fungi</taxon>
        <taxon>Fungi incertae sedis</taxon>
        <taxon>Mucoromycota</taxon>
        <taxon>Mucoromycotina</taxon>
        <taxon>Mucoromycetes</taxon>
        <taxon>Mucorales</taxon>
        <taxon>Mucorineae</taxon>
        <taxon>Rhizopodaceae</taxon>
        <taxon>Rhizopus</taxon>
    </lineage>
</organism>
<dbReference type="Pfam" id="PF05794">
    <property type="entry name" value="Tcp11"/>
    <property type="match status" value="1"/>
</dbReference>
<evidence type="ECO:0000256" key="1">
    <source>
        <dbReference type="ARBA" id="ARBA00010954"/>
    </source>
</evidence>
<feature type="region of interest" description="Disordered" evidence="3">
    <location>
        <begin position="400"/>
        <end position="431"/>
    </location>
</feature>
<feature type="region of interest" description="Disordered" evidence="3">
    <location>
        <begin position="150"/>
        <end position="194"/>
    </location>
</feature>
<feature type="coiled-coil region" evidence="2">
    <location>
        <begin position="52"/>
        <end position="148"/>
    </location>
</feature>
<dbReference type="GO" id="GO:0010737">
    <property type="term" value="P:protein kinase A signaling"/>
    <property type="evidence" value="ECO:0007669"/>
    <property type="project" value="TreeGrafter"/>
</dbReference>
<dbReference type="PANTHER" id="PTHR12832">
    <property type="entry name" value="TESTIS-SPECIFIC PROTEIN PBS13 T-COMPLEX 11"/>
    <property type="match status" value="1"/>
</dbReference>
<evidence type="ECO:0000313" key="4">
    <source>
        <dbReference type="EMBL" id="ORE03756.1"/>
    </source>
</evidence>
<feature type="compositionally biased region" description="Polar residues" evidence="3">
    <location>
        <begin position="159"/>
        <end position="168"/>
    </location>
</feature>
<feature type="region of interest" description="Disordered" evidence="3">
    <location>
        <begin position="1"/>
        <end position="32"/>
    </location>
</feature>
<feature type="compositionally biased region" description="Basic residues" evidence="3">
    <location>
        <begin position="16"/>
        <end position="29"/>
    </location>
</feature>
<dbReference type="PANTHER" id="PTHR12832:SF11">
    <property type="entry name" value="LD23868P"/>
    <property type="match status" value="1"/>
</dbReference>
<keyword evidence="2" id="KW-0175">Coiled coil</keyword>
<name>A0A1X0QVH1_RHIZD</name>
<feature type="compositionally biased region" description="Basic and acidic residues" evidence="3">
    <location>
        <begin position="410"/>
        <end position="421"/>
    </location>
</feature>
<reference evidence="4" key="1">
    <citation type="journal article" date="2016" name="Proc. Natl. Acad. Sci. U.S.A.">
        <title>Lipid metabolic changes in an early divergent fungus govern the establishment of a mutualistic symbiosis with endobacteria.</title>
        <authorList>
            <person name="Lastovetsky O.A."/>
            <person name="Gaspar M.L."/>
            <person name="Mondo S.J."/>
            <person name="LaButti K.M."/>
            <person name="Sandor L."/>
            <person name="Grigoriev I.V."/>
            <person name="Henry S.A."/>
            <person name="Pawlowska T.E."/>
        </authorList>
    </citation>
    <scope>NUCLEOTIDE SEQUENCE [LARGE SCALE GENOMIC DNA]</scope>
    <source>
        <strain evidence="4">ATCC 52814</strain>
    </source>
</reference>
<evidence type="ECO:0000256" key="2">
    <source>
        <dbReference type="SAM" id="Coils"/>
    </source>
</evidence>
<proteinExistence type="inferred from homology"/>
<gene>
    <name evidence="4" type="ORF">BCV72DRAFT_26943</name>
</gene>
<accession>A0A1X0QVH1</accession>
<dbReference type="VEuPathDB" id="FungiDB:BCV72DRAFT_26943"/>
<feature type="compositionally biased region" description="Low complexity" evidence="3">
    <location>
        <begin position="169"/>
        <end position="188"/>
    </location>
</feature>
<protein>
    <submittedName>
        <fullName evidence="4">Tcp11-domain-containing protein</fullName>
    </submittedName>
</protein>
<dbReference type="OrthoDB" id="276323at2759"/>
<dbReference type="InterPro" id="IPR008862">
    <property type="entry name" value="Tcp11"/>
</dbReference>
<dbReference type="AlphaFoldDB" id="A0A1X0QVH1"/>